<proteinExistence type="predicted"/>
<sequence length="137" mass="15057">MFPDQLRDEVGPPPSGTSPEHLSREDSRSSVSSGCGGEAAPLRALSGKEYVKHSKKWLLSIVWSWTRGHSRGTRGLGRAGDAPQPDVRETQSATYGHCGSKSRRWPAARRREEDPRREAAHPKTCFFCAPPFGDVEG</sequence>
<reference evidence="2 3" key="1">
    <citation type="submission" date="2018-11" db="EMBL/GenBank/DDBJ databases">
        <authorList>
            <person name="Lopez-Roques C."/>
            <person name="Donnadieu C."/>
            <person name="Bouchez O."/>
            <person name="Klopp C."/>
            <person name="Cabau C."/>
            <person name="Zahm M."/>
        </authorList>
    </citation>
    <scope>NUCLEOTIDE SEQUENCE [LARGE SCALE GENOMIC DNA]</scope>
    <source>
        <strain evidence="2">RS831</strain>
        <tissue evidence="2">Whole body</tissue>
    </source>
</reference>
<dbReference type="EMBL" id="CM012441">
    <property type="protein sequence ID" value="RVE72631.1"/>
    <property type="molecule type" value="Genomic_DNA"/>
</dbReference>
<accession>A0A3S2MRK5</accession>
<gene>
    <name evidence="2" type="ORF">OJAV_G00039090</name>
</gene>
<keyword evidence="3" id="KW-1185">Reference proteome</keyword>
<dbReference type="Proteomes" id="UP000283210">
    <property type="component" value="Chromosome 5"/>
</dbReference>
<reference evidence="2 3" key="2">
    <citation type="submission" date="2019-01" db="EMBL/GenBank/DDBJ databases">
        <title>A chromosome length genome reference of the Java medaka (oryzias javanicus).</title>
        <authorList>
            <person name="Herpin A."/>
            <person name="Takehana Y."/>
            <person name="Naruse K."/>
            <person name="Ansai S."/>
            <person name="Kawaguchi M."/>
        </authorList>
    </citation>
    <scope>NUCLEOTIDE SEQUENCE [LARGE SCALE GENOMIC DNA]</scope>
    <source>
        <strain evidence="2">RS831</strain>
        <tissue evidence="2">Whole body</tissue>
    </source>
</reference>
<evidence type="ECO:0000313" key="3">
    <source>
        <dbReference type="Proteomes" id="UP000283210"/>
    </source>
</evidence>
<evidence type="ECO:0000313" key="2">
    <source>
        <dbReference type="EMBL" id="RVE72631.1"/>
    </source>
</evidence>
<feature type="region of interest" description="Disordered" evidence="1">
    <location>
        <begin position="69"/>
        <end position="118"/>
    </location>
</feature>
<protein>
    <submittedName>
        <fullName evidence="2">Uncharacterized protein</fullName>
    </submittedName>
</protein>
<feature type="region of interest" description="Disordered" evidence="1">
    <location>
        <begin position="1"/>
        <end position="45"/>
    </location>
</feature>
<organism evidence="2 3">
    <name type="scientific">Oryzias javanicus</name>
    <name type="common">Javanese ricefish</name>
    <name type="synonym">Aplocheilus javanicus</name>
    <dbReference type="NCBI Taxonomy" id="123683"/>
    <lineage>
        <taxon>Eukaryota</taxon>
        <taxon>Metazoa</taxon>
        <taxon>Chordata</taxon>
        <taxon>Craniata</taxon>
        <taxon>Vertebrata</taxon>
        <taxon>Euteleostomi</taxon>
        <taxon>Actinopterygii</taxon>
        <taxon>Neopterygii</taxon>
        <taxon>Teleostei</taxon>
        <taxon>Neoteleostei</taxon>
        <taxon>Acanthomorphata</taxon>
        <taxon>Ovalentaria</taxon>
        <taxon>Atherinomorphae</taxon>
        <taxon>Beloniformes</taxon>
        <taxon>Adrianichthyidae</taxon>
        <taxon>Oryziinae</taxon>
        <taxon>Oryzias</taxon>
    </lineage>
</organism>
<name>A0A3S2MRK5_ORYJA</name>
<feature type="compositionally biased region" description="Basic and acidic residues" evidence="1">
    <location>
        <begin position="1"/>
        <end position="10"/>
    </location>
</feature>
<feature type="compositionally biased region" description="Basic and acidic residues" evidence="1">
    <location>
        <begin position="109"/>
        <end position="118"/>
    </location>
</feature>
<evidence type="ECO:0000256" key="1">
    <source>
        <dbReference type="SAM" id="MobiDB-lite"/>
    </source>
</evidence>
<dbReference type="AlphaFoldDB" id="A0A3S2MRK5"/>